<dbReference type="InterPro" id="IPR027417">
    <property type="entry name" value="P-loop_NTPase"/>
</dbReference>
<keyword evidence="6" id="KW-0547">Nucleotide-binding</keyword>
<dbReference type="GO" id="GO:0005886">
    <property type="term" value="C:plasma membrane"/>
    <property type="evidence" value="ECO:0007669"/>
    <property type="project" value="TreeGrafter"/>
</dbReference>
<gene>
    <name evidence="14" type="ORF">CYFA0S_03e04390g</name>
</gene>
<feature type="domain" description="ABC transmembrane type-1" evidence="13">
    <location>
        <begin position="149"/>
        <end position="430"/>
    </location>
</feature>
<dbReference type="Pfam" id="PF00664">
    <property type="entry name" value="ABC_membrane"/>
    <property type="match status" value="2"/>
</dbReference>
<proteinExistence type="inferred from homology"/>
<dbReference type="Gene3D" id="3.40.50.300">
    <property type="entry name" value="P-loop containing nucleotide triphosphate hydrolases"/>
    <property type="match status" value="2"/>
</dbReference>
<evidence type="ECO:0000259" key="13">
    <source>
        <dbReference type="PROSITE" id="PS50929"/>
    </source>
</evidence>
<dbReference type="GO" id="GO:0016887">
    <property type="term" value="F:ATP hydrolysis activity"/>
    <property type="evidence" value="ECO:0007669"/>
    <property type="project" value="InterPro"/>
</dbReference>
<feature type="transmembrane region" description="Helical" evidence="11">
    <location>
        <begin position="1019"/>
        <end position="1039"/>
    </location>
</feature>
<dbReference type="EMBL" id="LK052888">
    <property type="protein sequence ID" value="CDR39526.1"/>
    <property type="molecule type" value="Genomic_DNA"/>
</dbReference>
<keyword evidence="9 11" id="KW-0472">Membrane</keyword>
<evidence type="ECO:0000256" key="4">
    <source>
        <dbReference type="ARBA" id="ARBA00022692"/>
    </source>
</evidence>
<name>A0A061APK2_CYBFA</name>
<evidence type="ECO:0000259" key="12">
    <source>
        <dbReference type="PROSITE" id="PS50893"/>
    </source>
</evidence>
<evidence type="ECO:0000256" key="2">
    <source>
        <dbReference type="ARBA" id="ARBA00009726"/>
    </source>
</evidence>
<dbReference type="SMART" id="SM00382">
    <property type="entry name" value="AAA"/>
    <property type="match status" value="2"/>
</dbReference>
<evidence type="ECO:0000256" key="7">
    <source>
        <dbReference type="ARBA" id="ARBA00022840"/>
    </source>
</evidence>
<dbReference type="GO" id="GO:0000329">
    <property type="term" value="C:fungal-type vacuole membrane"/>
    <property type="evidence" value="ECO:0007669"/>
    <property type="project" value="UniProtKB-ARBA"/>
</dbReference>
<keyword evidence="3" id="KW-0813">Transport</keyword>
<dbReference type="FunFam" id="1.20.1560.10:FF:000013">
    <property type="entry name" value="ABC transporter C family member 2"/>
    <property type="match status" value="1"/>
</dbReference>
<feature type="transmembrane region" description="Helical" evidence="11">
    <location>
        <begin position="836"/>
        <end position="861"/>
    </location>
</feature>
<dbReference type="PROSITE" id="PS50929">
    <property type="entry name" value="ABC_TM1F"/>
    <property type="match status" value="2"/>
</dbReference>
<feature type="domain" description="ABC transporter" evidence="12">
    <location>
        <begin position="506"/>
        <end position="729"/>
    </location>
</feature>
<dbReference type="CDD" id="cd18597">
    <property type="entry name" value="ABC_6TM_YOR1_D1_like"/>
    <property type="match status" value="1"/>
</dbReference>
<dbReference type="InterPro" id="IPR017871">
    <property type="entry name" value="ABC_transporter-like_CS"/>
</dbReference>
<evidence type="ECO:0000256" key="3">
    <source>
        <dbReference type="ARBA" id="ARBA00022448"/>
    </source>
</evidence>
<sequence>MDNDSLDNLTEVESNVSFKSKELDLEIQGDKQPELINRLFTWALWNKKVAPVPLDSERKQLPLYHTNYLSRAFFTWLIPLFRKGYKRTILQNDLWYLDDANRVEVLHPIFTKHINDIVAEHKVAHPDSTTWPANTVVFALYRTFRLHAILAVVFKSLSAATESLIPLVSKYFIEYIENYSTRPTSHGIGMALGMALMLCLQSVFDNQAIMLSSTVGAHSRTLLTKSLINKVMSASTETRQKYSSGVVMGYMGADMERLDEGFAMITFALGFPVSFIIGVTLLCINLKVSALAGIATLLVCCTLIIIPGAMMFKYRDRANIWADKRVALMRQVLQSMKIIKLYAWEEAYQKILKGIRSKEMTIQYKIQALMAVLFGLVMGATTFTSMASILTLYGMEGLSQAAIIFPSLSLFTILTMQLTSLSFVLSTFIDALTSMKRLGKYLQTSDETKTLDDIYDSELIKDPEVAFKITNGDFQWTVYEEVKKQKATEDEKALMSKAEKKAEEKQQEENEKKDPEFIKKDKLVLHDVNLEIKKGEFIVVTGSTGSGKSSLLYAMSGFVDQIKGSMGVNGHLILCGQPWVQSTTVKENILFGDNYNGSRYKDVIHASVLEDDLHAFKAGDLTELGDRGVTLSGGQKARVCLARALYHEADIYLLDDVISAVDAKVGKQIVERCIFDFLSQKTRVMATNNLSLVKKADRIVFLNGDGTVDIGTEAELKERNQAFVNLLDFHKQGDNKPRDLSNDLIEENMDNNTSAARVTVQEASGILFQDEERAVNSIPLKTYLQYISGAMPSLVFMLLPLVAIITLTLMQFSTLFTNVWLSYWLEQKFSISNGEYIGLYVMFNMATIIFCAISFGVIGYITSRSSKLLNLTALERVLHTPMSFMDTTPIGRIMNRFSQDTNILDNELPNEIKMTLLEFTNTIGVLILAIVYVPWFGLLVPLLVFIFITLTNFSQATLREVKRLEAIERSFIFNNFNEVIDGIDTIKSYDSKDRYKKKNDKYVDRLNEVHLVVLANQSFLSVGLSVLASSAVFIVNIFVVTRVFHLSPSSAGLLVTYMNQFGLMVTDLLHFYTDMENKMNSAERVCHFAFDLEQERDYRKSGICPGPEWPERGVVEFKRVSMRYRPELPRTLRDVSFVTGSHEKIGVCGRTGAGKSSLMNALFRLIELDSGVVEIDGVDISTLGLHQLRSNLSIIPQDPVLFQGTVRSNLDPFEEKSDDDLWEVLRRGGLIQNIAETRASDASSHKFHLDAAVSDEGSNFSLGERQLIALARALARGSKILVMDEATSSVDFETDALIQATIAREFKDCTILCIAHRLKTILNYDRIMVLEAGVVEELDTPTRLFQKAGRFRDMCDNAGIVEADFE</sequence>
<protein>
    <submittedName>
        <fullName evidence="14">CYFA0S03e04390g1_1</fullName>
    </submittedName>
</protein>
<feature type="transmembrane region" description="Helical" evidence="11">
    <location>
        <begin position="401"/>
        <end position="429"/>
    </location>
</feature>
<keyword evidence="5" id="KW-0677">Repeat</keyword>
<keyword evidence="7" id="KW-0067">ATP-binding</keyword>
<feature type="transmembrane region" description="Helical" evidence="11">
    <location>
        <begin position="923"/>
        <end position="948"/>
    </location>
</feature>
<evidence type="ECO:0000256" key="11">
    <source>
        <dbReference type="SAM" id="Phobius"/>
    </source>
</evidence>
<reference evidence="14" key="1">
    <citation type="journal article" date="2014" name="Genome Announc.">
        <title>Genome sequence of the yeast Cyberlindnera fabianii (Hansenula fabianii).</title>
        <authorList>
            <person name="Freel K.C."/>
            <person name="Sarilar V."/>
            <person name="Neuveglise C."/>
            <person name="Devillers H."/>
            <person name="Friedrich A."/>
            <person name="Schacherer J."/>
        </authorList>
    </citation>
    <scope>NUCLEOTIDE SEQUENCE</scope>
    <source>
        <strain evidence="14">YJS4271</strain>
    </source>
</reference>
<dbReference type="PANTHER" id="PTHR24223:SF456">
    <property type="entry name" value="MULTIDRUG RESISTANCE-ASSOCIATED PROTEIN LETHAL(2)03659"/>
    <property type="match status" value="1"/>
</dbReference>
<dbReference type="FunFam" id="3.40.50.300:FF:000973">
    <property type="entry name" value="Multidrug resistance-associated protein 4"/>
    <property type="match status" value="1"/>
</dbReference>
<dbReference type="VEuPathDB" id="FungiDB:BON22_1198"/>
<dbReference type="Pfam" id="PF00005">
    <property type="entry name" value="ABC_tran"/>
    <property type="match status" value="2"/>
</dbReference>
<dbReference type="InterPro" id="IPR050173">
    <property type="entry name" value="ABC_transporter_C-like"/>
</dbReference>
<accession>A0A061APK2</accession>
<evidence type="ECO:0000256" key="8">
    <source>
        <dbReference type="ARBA" id="ARBA00022989"/>
    </source>
</evidence>
<dbReference type="FunFam" id="3.40.50.300:FF:000565">
    <property type="entry name" value="ABC bile acid transporter"/>
    <property type="match status" value="1"/>
</dbReference>
<organism evidence="14">
    <name type="scientific">Cyberlindnera fabianii</name>
    <name type="common">Yeast</name>
    <name type="synonym">Hansenula fabianii</name>
    <dbReference type="NCBI Taxonomy" id="36022"/>
    <lineage>
        <taxon>Eukaryota</taxon>
        <taxon>Fungi</taxon>
        <taxon>Dikarya</taxon>
        <taxon>Ascomycota</taxon>
        <taxon>Saccharomycotina</taxon>
        <taxon>Saccharomycetes</taxon>
        <taxon>Phaffomycetales</taxon>
        <taxon>Phaffomycetaceae</taxon>
        <taxon>Cyberlindnera</taxon>
    </lineage>
</organism>
<evidence type="ECO:0000313" key="14">
    <source>
        <dbReference type="EMBL" id="CDR39526.1"/>
    </source>
</evidence>
<dbReference type="PROSITE" id="PS00211">
    <property type="entry name" value="ABC_TRANSPORTER_1"/>
    <property type="match status" value="2"/>
</dbReference>
<feature type="transmembrane region" description="Helical" evidence="11">
    <location>
        <begin position="261"/>
        <end position="282"/>
    </location>
</feature>
<dbReference type="InterPro" id="IPR011527">
    <property type="entry name" value="ABC1_TM_dom"/>
</dbReference>
<dbReference type="InterPro" id="IPR036640">
    <property type="entry name" value="ABC1_TM_sf"/>
</dbReference>
<evidence type="ECO:0000256" key="6">
    <source>
        <dbReference type="ARBA" id="ARBA00022741"/>
    </source>
</evidence>
<dbReference type="InterPro" id="IPR003593">
    <property type="entry name" value="AAA+_ATPase"/>
</dbReference>
<evidence type="ECO:0000256" key="10">
    <source>
        <dbReference type="SAM" id="MobiDB-lite"/>
    </source>
</evidence>
<feature type="transmembrane region" description="Helical" evidence="11">
    <location>
        <begin position="288"/>
        <end position="312"/>
    </location>
</feature>
<dbReference type="OrthoDB" id="3979631at2759"/>
<feature type="transmembrane region" description="Helical" evidence="11">
    <location>
        <begin position="368"/>
        <end position="395"/>
    </location>
</feature>
<dbReference type="PROSITE" id="PS50893">
    <property type="entry name" value="ABC_TRANSPORTER_2"/>
    <property type="match status" value="2"/>
</dbReference>
<evidence type="ECO:0000256" key="1">
    <source>
        <dbReference type="ARBA" id="ARBA00004141"/>
    </source>
</evidence>
<comment type="subcellular location">
    <subcellularLocation>
        <location evidence="1">Membrane</location>
        <topology evidence="1">Multi-pass membrane protein</topology>
    </subcellularLocation>
</comment>
<dbReference type="CDD" id="cd18606">
    <property type="entry name" value="ABC_6TM_YOR1_D2_like"/>
    <property type="match status" value="1"/>
</dbReference>
<feature type="region of interest" description="Disordered" evidence="10">
    <location>
        <begin position="494"/>
        <end position="513"/>
    </location>
</feature>
<feature type="transmembrane region" description="Helical" evidence="11">
    <location>
        <begin position="794"/>
        <end position="816"/>
    </location>
</feature>
<dbReference type="CDD" id="cd03244">
    <property type="entry name" value="ABCC_MRP_domain2"/>
    <property type="match status" value="1"/>
</dbReference>
<dbReference type="PhylomeDB" id="A0A061APK2"/>
<dbReference type="PANTHER" id="PTHR24223">
    <property type="entry name" value="ATP-BINDING CASSETTE SUB-FAMILY C"/>
    <property type="match status" value="1"/>
</dbReference>
<keyword evidence="8 11" id="KW-1133">Transmembrane helix</keyword>
<evidence type="ECO:0000256" key="9">
    <source>
        <dbReference type="ARBA" id="ARBA00023136"/>
    </source>
</evidence>
<dbReference type="Gene3D" id="1.20.1560.10">
    <property type="entry name" value="ABC transporter type 1, transmembrane domain"/>
    <property type="match status" value="2"/>
</dbReference>
<keyword evidence="4 11" id="KW-0812">Transmembrane</keyword>
<dbReference type="GO" id="GO:0005524">
    <property type="term" value="F:ATP binding"/>
    <property type="evidence" value="ECO:0007669"/>
    <property type="project" value="UniProtKB-KW"/>
</dbReference>
<dbReference type="InterPro" id="IPR003439">
    <property type="entry name" value="ABC_transporter-like_ATP-bd"/>
</dbReference>
<comment type="similarity">
    <text evidence="2">Belongs to the ABC transporter superfamily. ABCC family. Conjugate transporter (TC 3.A.1.208) subfamily.</text>
</comment>
<feature type="domain" description="ABC transmembrane type-1" evidence="13">
    <location>
        <begin position="801"/>
        <end position="1077"/>
    </location>
</feature>
<dbReference type="CDD" id="cd03250">
    <property type="entry name" value="ABCC_MRP_domain1"/>
    <property type="match status" value="1"/>
</dbReference>
<dbReference type="GO" id="GO:0008559">
    <property type="term" value="F:ABC-type xenobiotic transporter activity"/>
    <property type="evidence" value="ECO:0007669"/>
    <property type="project" value="TreeGrafter"/>
</dbReference>
<dbReference type="SUPFAM" id="SSF90123">
    <property type="entry name" value="ABC transporter transmembrane region"/>
    <property type="match status" value="2"/>
</dbReference>
<evidence type="ECO:0000256" key="5">
    <source>
        <dbReference type="ARBA" id="ARBA00022737"/>
    </source>
</evidence>
<dbReference type="SUPFAM" id="SSF52540">
    <property type="entry name" value="P-loop containing nucleoside triphosphate hydrolases"/>
    <property type="match status" value="2"/>
</dbReference>
<feature type="domain" description="ABC transporter" evidence="12">
    <location>
        <begin position="1115"/>
        <end position="1357"/>
    </location>
</feature>